<organism evidence="2 3">
    <name type="scientific">Rotaria socialis</name>
    <dbReference type="NCBI Taxonomy" id="392032"/>
    <lineage>
        <taxon>Eukaryota</taxon>
        <taxon>Metazoa</taxon>
        <taxon>Spiralia</taxon>
        <taxon>Gnathifera</taxon>
        <taxon>Rotifera</taxon>
        <taxon>Eurotatoria</taxon>
        <taxon>Bdelloidea</taxon>
        <taxon>Philodinida</taxon>
        <taxon>Philodinidae</taxon>
        <taxon>Rotaria</taxon>
    </lineage>
</organism>
<dbReference type="EMBL" id="CAJOBQ010001125">
    <property type="protein sequence ID" value="CAF4458235.1"/>
    <property type="molecule type" value="Genomic_DNA"/>
</dbReference>
<dbReference type="AlphaFoldDB" id="A0A820SRZ5"/>
<name>A0A820SRZ5_9BILA</name>
<feature type="compositionally biased region" description="Polar residues" evidence="1">
    <location>
        <begin position="318"/>
        <end position="333"/>
    </location>
</feature>
<accession>A0A820SRZ5</accession>
<feature type="region of interest" description="Disordered" evidence="1">
    <location>
        <begin position="1"/>
        <end position="30"/>
    </location>
</feature>
<sequence>MASNNENTVIDDNGTMDDEKSSIPEEEGQENLELSGLAGPMNFLVCVYFIILSHINADTNQPINVNLDSVIDFLSTSNAEIGDEIDKLQELAIKCLFNLDLCIINQNEKKFYNIDATSIPNNQSWPRAYLVFDKNNRSFYPFYKRDSNKNNKIQTIFPVNDTHIFKLFQDSVEIYNWPCCQINTVQNMSCEDISMSDQESSTTFHMNAAKGLCDTPISFNVRLLQLIVDYLFSVYPGNQLETTLDVPSVCNLLVQNIKSLASYIDSQNSSSNILFKSSEYQLHDRDFVSPESAFKALRIQLERFSNIAHDTAESFYTSRRGSTSVESSDTTLVEQDDSSNLHKQDIFRNSPIHIKPSLPWSSTPTTFSNTTTNLTETIQLSKPVLVNQPTRFWHQRNLKELRDKRCPAVPVEGCGQRAELLLKFGDDIKTLEEEVYLGVHAVTYDKEEHDQRFVVPMNTSVAKNINLKTNDLNEFIIVDNKNPYDEFDFTTKGAFLKINPKNLQKKCNFKMVNLYQGETINKDLIENKKLKWCRLMFAFYIKLSDGQFIPVSPATFSDLIEETNRAQSVETDSIFPNKFCERGGQMIFVQLNAVVEKCNLHVTCNGRKLEDSDFQIAEQILSFESPARTQGIKYLHVTIFNKNTNLSIDYQQPYYLHDDHPDPCGVVN</sequence>
<feature type="region of interest" description="Disordered" evidence="1">
    <location>
        <begin position="318"/>
        <end position="340"/>
    </location>
</feature>
<comment type="caution">
    <text evidence="2">The sequence shown here is derived from an EMBL/GenBank/DDBJ whole genome shotgun (WGS) entry which is preliminary data.</text>
</comment>
<feature type="compositionally biased region" description="Polar residues" evidence="1">
    <location>
        <begin position="1"/>
        <end position="10"/>
    </location>
</feature>
<evidence type="ECO:0000256" key="1">
    <source>
        <dbReference type="SAM" id="MobiDB-lite"/>
    </source>
</evidence>
<proteinExistence type="predicted"/>
<gene>
    <name evidence="2" type="ORF">TSG867_LOCUS17574</name>
</gene>
<protein>
    <submittedName>
        <fullName evidence="2">Uncharacterized protein</fullName>
    </submittedName>
</protein>
<evidence type="ECO:0000313" key="3">
    <source>
        <dbReference type="Proteomes" id="UP000663862"/>
    </source>
</evidence>
<evidence type="ECO:0000313" key="2">
    <source>
        <dbReference type="EMBL" id="CAF4458235.1"/>
    </source>
</evidence>
<reference evidence="2" key="1">
    <citation type="submission" date="2021-02" db="EMBL/GenBank/DDBJ databases">
        <authorList>
            <person name="Nowell W R."/>
        </authorList>
    </citation>
    <scope>NUCLEOTIDE SEQUENCE</scope>
</reference>
<dbReference type="Proteomes" id="UP000663862">
    <property type="component" value="Unassembled WGS sequence"/>
</dbReference>